<proteinExistence type="predicted"/>
<dbReference type="AlphaFoldDB" id="A0A1L9UZK0"/>
<protein>
    <submittedName>
        <fullName evidence="1">Uncharacterized protein</fullName>
    </submittedName>
</protein>
<organism evidence="1 2">
    <name type="scientific">Aspergillus brasiliensis (strain CBS 101740 / IMI 381727 / IBT 21946)</name>
    <dbReference type="NCBI Taxonomy" id="767769"/>
    <lineage>
        <taxon>Eukaryota</taxon>
        <taxon>Fungi</taxon>
        <taxon>Dikarya</taxon>
        <taxon>Ascomycota</taxon>
        <taxon>Pezizomycotina</taxon>
        <taxon>Eurotiomycetes</taxon>
        <taxon>Eurotiomycetidae</taxon>
        <taxon>Eurotiales</taxon>
        <taxon>Aspergillaceae</taxon>
        <taxon>Aspergillus</taxon>
        <taxon>Aspergillus subgen. Circumdati</taxon>
    </lineage>
</organism>
<dbReference type="EMBL" id="KV878679">
    <property type="protein sequence ID" value="OJJ77086.1"/>
    <property type="molecule type" value="Genomic_DNA"/>
</dbReference>
<keyword evidence="2" id="KW-1185">Reference proteome</keyword>
<name>A0A1L9UZK0_ASPBC</name>
<dbReference type="VEuPathDB" id="FungiDB:ASPBRDRAFT_36283"/>
<dbReference type="GeneID" id="93575963"/>
<gene>
    <name evidence="1" type="ORF">ASPBRDRAFT_36283</name>
</gene>
<evidence type="ECO:0000313" key="1">
    <source>
        <dbReference type="EMBL" id="OJJ77086.1"/>
    </source>
</evidence>
<dbReference type="RefSeq" id="XP_067484333.1">
    <property type="nucleotide sequence ID" value="XM_067623475.1"/>
</dbReference>
<dbReference type="Proteomes" id="UP000184499">
    <property type="component" value="Unassembled WGS sequence"/>
</dbReference>
<reference evidence="2" key="1">
    <citation type="journal article" date="2017" name="Genome Biol.">
        <title>Comparative genomics reveals high biological diversity and specific adaptations in the industrially and medically important fungal genus Aspergillus.</title>
        <authorList>
            <person name="de Vries R.P."/>
            <person name="Riley R."/>
            <person name="Wiebenga A."/>
            <person name="Aguilar-Osorio G."/>
            <person name="Amillis S."/>
            <person name="Uchima C.A."/>
            <person name="Anderluh G."/>
            <person name="Asadollahi M."/>
            <person name="Askin M."/>
            <person name="Barry K."/>
            <person name="Battaglia E."/>
            <person name="Bayram O."/>
            <person name="Benocci T."/>
            <person name="Braus-Stromeyer S.A."/>
            <person name="Caldana C."/>
            <person name="Canovas D."/>
            <person name="Cerqueira G.C."/>
            <person name="Chen F."/>
            <person name="Chen W."/>
            <person name="Choi C."/>
            <person name="Clum A."/>
            <person name="Dos Santos R.A."/>
            <person name="Damasio A.R."/>
            <person name="Diallinas G."/>
            <person name="Emri T."/>
            <person name="Fekete E."/>
            <person name="Flipphi M."/>
            <person name="Freyberg S."/>
            <person name="Gallo A."/>
            <person name="Gournas C."/>
            <person name="Habgood R."/>
            <person name="Hainaut M."/>
            <person name="Harispe M.L."/>
            <person name="Henrissat B."/>
            <person name="Hilden K.S."/>
            <person name="Hope R."/>
            <person name="Hossain A."/>
            <person name="Karabika E."/>
            <person name="Karaffa L."/>
            <person name="Karanyi Z."/>
            <person name="Krasevec N."/>
            <person name="Kuo A."/>
            <person name="Kusch H."/>
            <person name="LaButti K."/>
            <person name="Lagendijk E.L."/>
            <person name="Lapidus A."/>
            <person name="Levasseur A."/>
            <person name="Lindquist E."/>
            <person name="Lipzen A."/>
            <person name="Logrieco A.F."/>
            <person name="MacCabe A."/>
            <person name="Maekelae M.R."/>
            <person name="Malavazi I."/>
            <person name="Melin P."/>
            <person name="Meyer V."/>
            <person name="Mielnichuk N."/>
            <person name="Miskei M."/>
            <person name="Molnar A.P."/>
            <person name="Mule G."/>
            <person name="Ngan C.Y."/>
            <person name="Orejas M."/>
            <person name="Orosz E."/>
            <person name="Ouedraogo J.P."/>
            <person name="Overkamp K.M."/>
            <person name="Park H.-S."/>
            <person name="Perrone G."/>
            <person name="Piumi F."/>
            <person name="Punt P.J."/>
            <person name="Ram A.F."/>
            <person name="Ramon A."/>
            <person name="Rauscher S."/>
            <person name="Record E."/>
            <person name="Riano-Pachon D.M."/>
            <person name="Robert V."/>
            <person name="Roehrig J."/>
            <person name="Ruller R."/>
            <person name="Salamov A."/>
            <person name="Salih N.S."/>
            <person name="Samson R.A."/>
            <person name="Sandor E."/>
            <person name="Sanguinetti M."/>
            <person name="Schuetze T."/>
            <person name="Sepcic K."/>
            <person name="Shelest E."/>
            <person name="Sherlock G."/>
            <person name="Sophianopoulou V."/>
            <person name="Squina F.M."/>
            <person name="Sun H."/>
            <person name="Susca A."/>
            <person name="Todd R.B."/>
            <person name="Tsang A."/>
            <person name="Unkles S.E."/>
            <person name="van de Wiele N."/>
            <person name="van Rossen-Uffink D."/>
            <person name="Oliveira J.V."/>
            <person name="Vesth T.C."/>
            <person name="Visser J."/>
            <person name="Yu J.-H."/>
            <person name="Zhou M."/>
            <person name="Andersen M.R."/>
            <person name="Archer D.B."/>
            <person name="Baker S.E."/>
            <person name="Benoit I."/>
            <person name="Brakhage A.A."/>
            <person name="Braus G.H."/>
            <person name="Fischer R."/>
            <person name="Frisvad J.C."/>
            <person name="Goldman G.H."/>
            <person name="Houbraken J."/>
            <person name="Oakley B."/>
            <person name="Pocsi I."/>
            <person name="Scazzocchio C."/>
            <person name="Seiboth B."/>
            <person name="vanKuyk P.A."/>
            <person name="Wortman J."/>
            <person name="Dyer P.S."/>
            <person name="Grigoriev I.V."/>
        </authorList>
    </citation>
    <scope>NUCLEOTIDE SEQUENCE [LARGE SCALE GENOMIC DNA]</scope>
    <source>
        <strain evidence="2">CBS 101740 / IMI 381727 / IBT 21946</strain>
    </source>
</reference>
<evidence type="ECO:0000313" key="2">
    <source>
        <dbReference type="Proteomes" id="UP000184499"/>
    </source>
</evidence>
<accession>A0A1L9UZK0</accession>
<sequence>MEKPPEGTPHGTWALVSLPTTPGALHSFTLFTLHSPLASLATIADYEDPPPAVFGSALTYYRYLFCLTKYRQGFNRSRESPIIPDPWHGDHGQ</sequence>